<protein>
    <recommendedName>
        <fullName evidence="4">F-box domain-containing protein</fullName>
    </recommendedName>
</protein>
<organism evidence="5 6">
    <name type="scientific">Trichoderma gamsii</name>
    <dbReference type="NCBI Taxonomy" id="398673"/>
    <lineage>
        <taxon>Eukaryota</taxon>
        <taxon>Fungi</taxon>
        <taxon>Dikarya</taxon>
        <taxon>Ascomycota</taxon>
        <taxon>Pezizomycotina</taxon>
        <taxon>Sordariomycetes</taxon>
        <taxon>Hypocreomycetidae</taxon>
        <taxon>Hypocreales</taxon>
        <taxon>Hypocreaceae</taxon>
        <taxon>Trichoderma</taxon>
    </lineage>
</organism>
<evidence type="ECO:0000256" key="2">
    <source>
        <dbReference type="ARBA" id="ARBA00023043"/>
    </source>
</evidence>
<sequence length="254" mass="27811">MLRLPNELLLAIAAQLESERDINALARTNRQFLSTLDPFLYRRNIQQSNNSALTWSALCGRERTVKKALGYMYGASGIRGALVAAEGGFDGVTRPLLSSHKPDEDVETEHVHQALFLAITMGFASIVKLLLNSGQIEPGWRESDGQTALCYAALWNDASIVQLLLDMGELEVDSKDNYGRTALSYAVTSGSYAIIELLLDTNKVAIESKDNEGRTPLSEAISRGDASILRLLFDHLDPRADSQSLLDALPSDTE</sequence>
<name>A0A2K0TDK9_9HYPO</name>
<dbReference type="PANTHER" id="PTHR24198">
    <property type="entry name" value="ANKYRIN REPEAT AND PROTEIN KINASE DOMAIN-CONTAINING PROTEIN"/>
    <property type="match status" value="1"/>
</dbReference>
<dbReference type="Pfam" id="PF12937">
    <property type="entry name" value="F-box-like"/>
    <property type="match status" value="1"/>
</dbReference>
<dbReference type="Pfam" id="PF12796">
    <property type="entry name" value="Ank_2"/>
    <property type="match status" value="1"/>
</dbReference>
<evidence type="ECO:0000313" key="6">
    <source>
        <dbReference type="Proteomes" id="UP000236546"/>
    </source>
</evidence>
<accession>A0A2K0TDK9</accession>
<reference evidence="5 6" key="1">
    <citation type="submission" date="2017-02" db="EMBL/GenBank/DDBJ databases">
        <title>Genomes of Trichoderma spp. with biocontrol activity.</title>
        <authorList>
            <person name="Gardiner D."/>
            <person name="Kazan K."/>
            <person name="Vos C."/>
            <person name="Harvey P."/>
        </authorList>
    </citation>
    <scope>NUCLEOTIDE SEQUENCE [LARGE SCALE GENOMIC DNA]</scope>
    <source>
        <strain evidence="5 6">A5MH</strain>
    </source>
</reference>
<dbReference type="SMART" id="SM00248">
    <property type="entry name" value="ANK"/>
    <property type="match status" value="4"/>
</dbReference>
<dbReference type="InterPro" id="IPR036770">
    <property type="entry name" value="Ankyrin_rpt-contain_sf"/>
</dbReference>
<evidence type="ECO:0000256" key="1">
    <source>
        <dbReference type="ARBA" id="ARBA00022737"/>
    </source>
</evidence>
<comment type="caution">
    <text evidence="5">The sequence shown here is derived from an EMBL/GenBank/DDBJ whole genome shotgun (WGS) entry which is preliminary data.</text>
</comment>
<keyword evidence="2 3" id="KW-0040">ANK repeat</keyword>
<proteinExistence type="predicted"/>
<feature type="domain" description="F-box" evidence="4">
    <location>
        <begin position="2"/>
        <end position="43"/>
    </location>
</feature>
<evidence type="ECO:0000259" key="4">
    <source>
        <dbReference type="Pfam" id="PF12937"/>
    </source>
</evidence>
<evidence type="ECO:0000256" key="3">
    <source>
        <dbReference type="PROSITE-ProRule" id="PRU00023"/>
    </source>
</evidence>
<dbReference type="Gene3D" id="1.25.40.20">
    <property type="entry name" value="Ankyrin repeat-containing domain"/>
    <property type="match status" value="1"/>
</dbReference>
<gene>
    <name evidence="5" type="ORF">TGAMA5MH_04559</name>
</gene>
<dbReference type="Proteomes" id="UP000236546">
    <property type="component" value="Unassembled WGS sequence"/>
</dbReference>
<dbReference type="PANTHER" id="PTHR24198:SF165">
    <property type="entry name" value="ANKYRIN REPEAT-CONTAINING PROTEIN-RELATED"/>
    <property type="match status" value="1"/>
</dbReference>
<dbReference type="PROSITE" id="PS50297">
    <property type="entry name" value="ANK_REP_REGION"/>
    <property type="match status" value="1"/>
</dbReference>
<dbReference type="AlphaFoldDB" id="A0A2K0TDK9"/>
<dbReference type="InterPro" id="IPR002110">
    <property type="entry name" value="Ankyrin_rpt"/>
</dbReference>
<keyword evidence="1" id="KW-0677">Repeat</keyword>
<feature type="repeat" description="ANK" evidence="3">
    <location>
        <begin position="144"/>
        <end position="168"/>
    </location>
</feature>
<dbReference type="OrthoDB" id="4894734at2759"/>
<dbReference type="SUPFAM" id="SSF48403">
    <property type="entry name" value="Ankyrin repeat"/>
    <property type="match status" value="1"/>
</dbReference>
<evidence type="ECO:0000313" key="5">
    <source>
        <dbReference type="EMBL" id="PNP43587.1"/>
    </source>
</evidence>
<dbReference type="PROSITE" id="PS50088">
    <property type="entry name" value="ANK_REPEAT"/>
    <property type="match status" value="1"/>
</dbReference>
<dbReference type="EMBL" id="MTYH01000037">
    <property type="protein sequence ID" value="PNP43587.1"/>
    <property type="molecule type" value="Genomic_DNA"/>
</dbReference>
<dbReference type="InterPro" id="IPR001810">
    <property type="entry name" value="F-box_dom"/>
</dbReference>